<evidence type="ECO:0000256" key="2">
    <source>
        <dbReference type="ARBA" id="ARBA00022917"/>
    </source>
</evidence>
<gene>
    <name evidence="5" type="primary">ybaK</name>
    <name evidence="5" type="ORF">K8W16_10215</name>
</gene>
<dbReference type="RefSeq" id="WP_304123288.1">
    <property type="nucleotide sequence ID" value="NZ_DYZA01000207.1"/>
</dbReference>
<dbReference type="AlphaFoldDB" id="A0A921AXL4"/>
<dbReference type="InterPro" id="IPR007214">
    <property type="entry name" value="YbaK/aa-tRNA-synth-assoc-dom"/>
</dbReference>
<dbReference type="InterPro" id="IPR036754">
    <property type="entry name" value="YbaK/aa-tRNA-synt-asso_dom_sf"/>
</dbReference>
<dbReference type="Pfam" id="PF04073">
    <property type="entry name" value="tRNA_edit"/>
    <property type="match status" value="1"/>
</dbReference>
<keyword evidence="3" id="KW-0456">Lyase</keyword>
<dbReference type="CDD" id="cd00002">
    <property type="entry name" value="YbaK_deacylase"/>
    <property type="match status" value="1"/>
</dbReference>
<evidence type="ECO:0000259" key="4">
    <source>
        <dbReference type="Pfam" id="PF04073"/>
    </source>
</evidence>
<proteinExistence type="inferred from homology"/>
<evidence type="ECO:0000256" key="1">
    <source>
        <dbReference type="ARBA" id="ARBA00009798"/>
    </source>
</evidence>
<comment type="similarity">
    <text evidence="1">Belongs to the prolyl-tRNA editing family. YbaK/EbsC subfamily.</text>
</comment>
<organism evidence="5 6">
    <name type="scientific">Mailhella massiliensis</name>
    <dbReference type="NCBI Taxonomy" id="1903261"/>
    <lineage>
        <taxon>Bacteria</taxon>
        <taxon>Pseudomonadati</taxon>
        <taxon>Thermodesulfobacteriota</taxon>
        <taxon>Desulfovibrionia</taxon>
        <taxon>Desulfovibrionales</taxon>
        <taxon>Desulfovibrionaceae</taxon>
        <taxon>Mailhella</taxon>
    </lineage>
</organism>
<keyword evidence="2" id="KW-0648">Protein biosynthesis</keyword>
<dbReference type="Proteomes" id="UP000698963">
    <property type="component" value="Unassembled WGS sequence"/>
</dbReference>
<name>A0A921AXL4_9BACT</name>
<comment type="caution">
    <text evidence="5">The sequence shown here is derived from an EMBL/GenBank/DDBJ whole genome shotgun (WGS) entry which is preliminary data.</text>
</comment>
<evidence type="ECO:0000313" key="5">
    <source>
        <dbReference type="EMBL" id="HJD98003.1"/>
    </source>
</evidence>
<dbReference type="PANTHER" id="PTHR30411">
    <property type="entry name" value="CYTOPLASMIC PROTEIN"/>
    <property type="match status" value="1"/>
</dbReference>
<reference evidence="5" key="1">
    <citation type="journal article" date="2021" name="PeerJ">
        <title>Extensive microbial diversity within the chicken gut microbiome revealed by metagenomics and culture.</title>
        <authorList>
            <person name="Gilroy R."/>
            <person name="Ravi A."/>
            <person name="Getino M."/>
            <person name="Pursley I."/>
            <person name="Horton D.L."/>
            <person name="Alikhan N.F."/>
            <person name="Baker D."/>
            <person name="Gharbi K."/>
            <person name="Hall N."/>
            <person name="Watson M."/>
            <person name="Adriaenssens E.M."/>
            <person name="Foster-Nyarko E."/>
            <person name="Jarju S."/>
            <person name="Secka A."/>
            <person name="Antonio M."/>
            <person name="Oren A."/>
            <person name="Chaudhuri R.R."/>
            <person name="La Ragione R."/>
            <person name="Hildebrand F."/>
            <person name="Pallen M.J."/>
        </authorList>
    </citation>
    <scope>NUCLEOTIDE SEQUENCE</scope>
    <source>
        <strain evidence="5">ChiGjej2B2-19336</strain>
    </source>
</reference>
<evidence type="ECO:0000313" key="6">
    <source>
        <dbReference type="Proteomes" id="UP000698963"/>
    </source>
</evidence>
<dbReference type="GO" id="GO:0006412">
    <property type="term" value="P:translation"/>
    <property type="evidence" value="ECO:0007669"/>
    <property type="project" value="UniProtKB-KW"/>
</dbReference>
<dbReference type="SUPFAM" id="SSF55826">
    <property type="entry name" value="YbaK/ProRS associated domain"/>
    <property type="match status" value="1"/>
</dbReference>
<dbReference type="Gene3D" id="3.90.960.10">
    <property type="entry name" value="YbaK/aminoacyl-tRNA synthetase-associated domain"/>
    <property type="match status" value="1"/>
</dbReference>
<dbReference type="InterPro" id="IPR004369">
    <property type="entry name" value="Prolyl-tRNA_editing_YbaK/EbsC"/>
</dbReference>
<dbReference type="EMBL" id="DYZA01000207">
    <property type="protein sequence ID" value="HJD98003.1"/>
    <property type="molecule type" value="Genomic_DNA"/>
</dbReference>
<accession>A0A921AXL4</accession>
<dbReference type="GO" id="GO:0002161">
    <property type="term" value="F:aminoacyl-tRNA deacylase activity"/>
    <property type="evidence" value="ECO:0007669"/>
    <property type="project" value="InterPro"/>
</dbReference>
<feature type="non-terminal residue" evidence="5">
    <location>
        <position position="1"/>
    </location>
</feature>
<feature type="domain" description="YbaK/aminoacyl-tRNA synthetase-associated" evidence="4">
    <location>
        <begin position="10"/>
        <end position="124"/>
    </location>
</feature>
<dbReference type="GO" id="GO:0016829">
    <property type="term" value="F:lyase activity"/>
    <property type="evidence" value="ECO:0007669"/>
    <property type="project" value="UniProtKB-KW"/>
</dbReference>
<dbReference type="NCBIfam" id="TIGR00011">
    <property type="entry name" value="YbaK_EbsC"/>
    <property type="match status" value="1"/>
</dbReference>
<reference evidence="5" key="2">
    <citation type="submission" date="2021-09" db="EMBL/GenBank/DDBJ databases">
        <authorList>
            <person name="Gilroy R."/>
        </authorList>
    </citation>
    <scope>NUCLEOTIDE SEQUENCE</scope>
    <source>
        <strain evidence="5">ChiGjej2B2-19336</strain>
    </source>
</reference>
<sequence length="136" mass="14617">YPVDIDDLSATHVAESMGVDPSCVFKTLVTRGHPGGIAMAVVPGNAELSLKKLAAVFHDKNVEMVPLKEVLPLTGYIRGGCSPVGTKKPYPVCIDESARNFEKIYVSAGQRGLQFFIAPEDLARAVNAVFADIVMR</sequence>
<protein>
    <submittedName>
        <fullName evidence="5">Cys-tRNA(Pro) deacylase</fullName>
    </submittedName>
</protein>
<dbReference type="PIRSF" id="PIRSF006181">
    <property type="entry name" value="EbsC_YbaK"/>
    <property type="match status" value="1"/>
</dbReference>
<evidence type="ECO:0000256" key="3">
    <source>
        <dbReference type="ARBA" id="ARBA00023239"/>
    </source>
</evidence>
<dbReference type="PANTHER" id="PTHR30411:SF0">
    <property type="entry name" value="CYS-TRNA(PRO)_CYS-TRNA(CYS) DEACYLASE YBAK"/>
    <property type="match status" value="1"/>
</dbReference>